<dbReference type="VEuPathDB" id="FungiDB:JI435_145850"/>
<dbReference type="InterPro" id="IPR012469">
    <property type="entry name" value="DUF1688"/>
</dbReference>
<accession>Q0U166</accession>
<dbReference type="STRING" id="321614.Q0U166"/>
<sequence>MVPFQRILGLQWTGTDSLTALPEYRNGGLFVDMGVLTLKPESLNKGLKASGGDLPMYKAGDDVIVEWRAMTLVLVDKLYAIVLDKMDGVKLSMAQLLEAGTWKSGREVAAKKRPETKSSPIIIESDGTVF</sequence>
<dbReference type="HOGENOM" id="CLU_2051331_0_0_1"/>
<dbReference type="Pfam" id="PF07958">
    <property type="entry name" value="DUF1688"/>
    <property type="match status" value="1"/>
</dbReference>
<dbReference type="AlphaFoldDB" id="Q0U166"/>
<reference evidence="2" key="1">
    <citation type="journal article" date="2007" name="Plant Cell">
        <title>Dothideomycete-plant interactions illuminated by genome sequencing and EST analysis of the wheat pathogen Stagonospora nodorum.</title>
        <authorList>
            <person name="Hane J.K."/>
            <person name="Lowe R.G."/>
            <person name="Solomon P.S."/>
            <person name="Tan K.C."/>
            <person name="Schoch C.L."/>
            <person name="Spatafora J.W."/>
            <person name="Crous P.W."/>
            <person name="Kodira C."/>
            <person name="Birren B.W."/>
            <person name="Galagan J.E."/>
            <person name="Torriani S.F."/>
            <person name="McDonald B.A."/>
            <person name="Oliver R.P."/>
        </authorList>
    </citation>
    <scope>NUCLEOTIDE SEQUENCE [LARGE SCALE GENOMIC DNA]</scope>
    <source>
        <strain evidence="2">SN15 / ATCC MYA-4574 / FGSC 10173</strain>
    </source>
</reference>
<gene>
    <name evidence="1" type="ORF">SNOG_14585</name>
</gene>
<evidence type="ECO:0000313" key="1">
    <source>
        <dbReference type="EMBL" id="EAT78125.2"/>
    </source>
</evidence>
<evidence type="ECO:0000313" key="2">
    <source>
        <dbReference type="Proteomes" id="UP000001055"/>
    </source>
</evidence>
<dbReference type="InParanoid" id="Q0U166"/>
<dbReference type="RefSeq" id="XP_001804767.1">
    <property type="nucleotide sequence ID" value="XM_001804715.1"/>
</dbReference>
<dbReference type="PANTHER" id="PTHR31687">
    <property type="match status" value="1"/>
</dbReference>
<protein>
    <recommendedName>
        <fullName evidence="3">DUF1688 domain-containing protein</fullName>
    </recommendedName>
</protein>
<dbReference type="Proteomes" id="UP000001055">
    <property type="component" value="Unassembled WGS sequence"/>
</dbReference>
<dbReference type="KEGG" id="pno:SNOG_14585"/>
<proteinExistence type="predicted"/>
<dbReference type="GeneID" id="5981692"/>
<organism evidence="1 2">
    <name type="scientific">Phaeosphaeria nodorum (strain SN15 / ATCC MYA-4574 / FGSC 10173)</name>
    <name type="common">Glume blotch fungus</name>
    <name type="synonym">Parastagonospora nodorum</name>
    <dbReference type="NCBI Taxonomy" id="321614"/>
    <lineage>
        <taxon>Eukaryota</taxon>
        <taxon>Fungi</taxon>
        <taxon>Dikarya</taxon>
        <taxon>Ascomycota</taxon>
        <taxon>Pezizomycotina</taxon>
        <taxon>Dothideomycetes</taxon>
        <taxon>Pleosporomycetidae</taxon>
        <taxon>Pleosporales</taxon>
        <taxon>Pleosporineae</taxon>
        <taxon>Phaeosphaeriaceae</taxon>
        <taxon>Parastagonospora</taxon>
    </lineage>
</organism>
<dbReference type="eggNOG" id="ENOG502QR4F">
    <property type="taxonomic scope" value="Eukaryota"/>
</dbReference>
<name>Q0U166_PHANO</name>
<dbReference type="PANTHER" id="PTHR31687:SF3">
    <property type="entry name" value="PROTEIN URG3"/>
    <property type="match status" value="1"/>
</dbReference>
<evidence type="ECO:0008006" key="3">
    <source>
        <dbReference type="Google" id="ProtNLM"/>
    </source>
</evidence>
<dbReference type="EMBL" id="CH445356">
    <property type="protein sequence ID" value="EAT78125.2"/>
    <property type="molecule type" value="Genomic_DNA"/>
</dbReference>